<organism evidence="6 7">
    <name type="scientific">Lucilia cuprina</name>
    <name type="common">Green bottle fly</name>
    <name type="synonym">Australian sheep blowfly</name>
    <dbReference type="NCBI Taxonomy" id="7375"/>
    <lineage>
        <taxon>Eukaryota</taxon>
        <taxon>Metazoa</taxon>
        <taxon>Ecdysozoa</taxon>
        <taxon>Arthropoda</taxon>
        <taxon>Hexapoda</taxon>
        <taxon>Insecta</taxon>
        <taxon>Pterygota</taxon>
        <taxon>Neoptera</taxon>
        <taxon>Endopterygota</taxon>
        <taxon>Diptera</taxon>
        <taxon>Brachycera</taxon>
        <taxon>Muscomorpha</taxon>
        <taxon>Oestroidea</taxon>
        <taxon>Calliphoridae</taxon>
        <taxon>Luciliinae</taxon>
        <taxon>Lucilia</taxon>
    </lineage>
</organism>
<dbReference type="Pfam" id="PF00583">
    <property type="entry name" value="Acetyltransf_1"/>
    <property type="match status" value="1"/>
</dbReference>
<evidence type="ECO:0000256" key="3">
    <source>
        <dbReference type="ARBA" id="ARBA00022833"/>
    </source>
</evidence>
<reference evidence="6 7" key="1">
    <citation type="journal article" date="2015" name="Nat. Commun.">
        <title>Lucilia cuprina genome unlocks parasitic fly biology to underpin future interventions.</title>
        <authorList>
            <person name="Anstead C.A."/>
            <person name="Korhonen P.K."/>
            <person name="Young N.D."/>
            <person name="Hall R.S."/>
            <person name="Jex A.R."/>
            <person name="Murali S.C."/>
            <person name="Hughes D.S."/>
            <person name="Lee S.F."/>
            <person name="Perry T."/>
            <person name="Stroehlein A.J."/>
            <person name="Ansell B.R."/>
            <person name="Breugelmans B."/>
            <person name="Hofmann A."/>
            <person name="Qu J."/>
            <person name="Dugan S."/>
            <person name="Lee S.L."/>
            <person name="Chao H."/>
            <person name="Dinh H."/>
            <person name="Han Y."/>
            <person name="Doddapaneni H.V."/>
            <person name="Worley K.C."/>
            <person name="Muzny D.M."/>
            <person name="Ioannidis P."/>
            <person name="Waterhouse R.M."/>
            <person name="Zdobnov E.M."/>
            <person name="James P.J."/>
            <person name="Bagnall N.H."/>
            <person name="Kotze A.C."/>
            <person name="Gibbs R.A."/>
            <person name="Richards S."/>
            <person name="Batterham P."/>
            <person name="Gasser R.B."/>
        </authorList>
    </citation>
    <scope>NUCLEOTIDE SEQUENCE [LARGE SCALE GENOMIC DNA]</scope>
    <source>
        <strain evidence="6 7">LS</strain>
        <tissue evidence="6">Full body</tissue>
    </source>
</reference>
<evidence type="ECO:0000256" key="2">
    <source>
        <dbReference type="ARBA" id="ARBA00022771"/>
    </source>
</evidence>
<evidence type="ECO:0000259" key="5">
    <source>
        <dbReference type="PROSITE" id="PS51186"/>
    </source>
</evidence>
<feature type="compositionally biased region" description="Polar residues" evidence="4">
    <location>
        <begin position="414"/>
        <end position="428"/>
    </location>
</feature>
<evidence type="ECO:0000256" key="4">
    <source>
        <dbReference type="SAM" id="MobiDB-lite"/>
    </source>
</evidence>
<dbReference type="InterPro" id="IPR016181">
    <property type="entry name" value="Acyl_CoA_acyltransferase"/>
</dbReference>
<dbReference type="PROSITE" id="PS01359">
    <property type="entry name" value="ZF_PHD_1"/>
    <property type="match status" value="1"/>
</dbReference>
<dbReference type="CDD" id="cd04301">
    <property type="entry name" value="NAT_SF"/>
    <property type="match status" value="1"/>
</dbReference>
<dbReference type="Gene3D" id="3.40.630.30">
    <property type="match status" value="1"/>
</dbReference>
<accession>A0A0L0CFW3</accession>
<dbReference type="Proteomes" id="UP000037069">
    <property type="component" value="Unassembled WGS sequence"/>
</dbReference>
<dbReference type="PANTHER" id="PTHR20916">
    <property type="entry name" value="CYSTEINE AND GLYCINE-RICH PROTEIN 2 BINDING PROTEIN"/>
    <property type="match status" value="1"/>
</dbReference>
<feature type="compositionally biased region" description="Polar residues" evidence="4">
    <location>
        <begin position="490"/>
        <end position="502"/>
    </location>
</feature>
<dbReference type="InterPro" id="IPR000182">
    <property type="entry name" value="GNAT_dom"/>
</dbReference>
<dbReference type="InterPro" id="IPR019786">
    <property type="entry name" value="Zinc_finger_PHD-type_CS"/>
</dbReference>
<feature type="compositionally biased region" description="Polar residues" evidence="4">
    <location>
        <begin position="509"/>
        <end position="518"/>
    </location>
</feature>
<dbReference type="PROSITE" id="PS51186">
    <property type="entry name" value="GNAT"/>
    <property type="match status" value="1"/>
</dbReference>
<feature type="compositionally biased region" description="Acidic residues" evidence="4">
    <location>
        <begin position="455"/>
        <end position="469"/>
    </location>
</feature>
<dbReference type="InterPro" id="IPR011011">
    <property type="entry name" value="Znf_FYVE_PHD"/>
</dbReference>
<dbReference type="GO" id="GO:0004402">
    <property type="term" value="F:histone acetyltransferase activity"/>
    <property type="evidence" value="ECO:0007669"/>
    <property type="project" value="TreeGrafter"/>
</dbReference>
<evidence type="ECO:0000313" key="7">
    <source>
        <dbReference type="Proteomes" id="UP000037069"/>
    </source>
</evidence>
<feature type="region of interest" description="Disordered" evidence="4">
    <location>
        <begin position="490"/>
        <end position="518"/>
    </location>
</feature>
<dbReference type="OrthoDB" id="4080456at2759"/>
<dbReference type="CDD" id="cd15489">
    <property type="entry name" value="PHD_SF"/>
    <property type="match status" value="1"/>
</dbReference>
<feature type="region of interest" description="Disordered" evidence="4">
    <location>
        <begin position="414"/>
        <end position="470"/>
    </location>
</feature>
<feature type="domain" description="N-acetyltransferase" evidence="5">
    <location>
        <begin position="739"/>
        <end position="883"/>
    </location>
</feature>
<name>A0A0L0CFW3_LUCCU</name>
<feature type="compositionally biased region" description="Basic and acidic residues" evidence="4">
    <location>
        <begin position="197"/>
        <end position="207"/>
    </location>
</feature>
<dbReference type="STRING" id="7375.A0A0L0CFW3"/>
<dbReference type="FunFam" id="3.40.630.30:FF:000013">
    <property type="entry name" value="cysteine-rich protein 2-binding protein-like"/>
    <property type="match status" value="1"/>
</dbReference>
<dbReference type="EMBL" id="JRES01000441">
    <property type="protein sequence ID" value="KNC31102.1"/>
    <property type="molecule type" value="Genomic_DNA"/>
</dbReference>
<protein>
    <recommendedName>
        <fullName evidence="5">N-acetyltransferase domain-containing protein</fullName>
    </recommendedName>
</protein>
<keyword evidence="7" id="KW-1185">Reference proteome</keyword>
<gene>
    <name evidence="6" type="ORF">FF38_06653</name>
</gene>
<proteinExistence type="predicted"/>
<keyword evidence="3" id="KW-0862">Zinc</keyword>
<dbReference type="SUPFAM" id="SSF57903">
    <property type="entry name" value="FYVE/PHD zinc finger"/>
    <property type="match status" value="1"/>
</dbReference>
<evidence type="ECO:0000256" key="1">
    <source>
        <dbReference type="ARBA" id="ARBA00022723"/>
    </source>
</evidence>
<keyword evidence="1" id="KW-0479">Metal-binding</keyword>
<dbReference type="SUPFAM" id="SSF55729">
    <property type="entry name" value="Acyl-CoA N-acyltransferases (Nat)"/>
    <property type="match status" value="1"/>
</dbReference>
<dbReference type="Gene3D" id="3.90.980.20">
    <property type="match status" value="1"/>
</dbReference>
<dbReference type="GO" id="GO:0008270">
    <property type="term" value="F:zinc ion binding"/>
    <property type="evidence" value="ECO:0007669"/>
    <property type="project" value="UniProtKB-KW"/>
</dbReference>
<dbReference type="PANTHER" id="PTHR20916:SF26">
    <property type="entry name" value="CYSTEINE-RICH PROTEIN 2-BINDING PROTEIN"/>
    <property type="match status" value="1"/>
</dbReference>
<evidence type="ECO:0000313" key="6">
    <source>
        <dbReference type="EMBL" id="KNC31102.1"/>
    </source>
</evidence>
<feature type="compositionally biased region" description="Polar residues" evidence="4">
    <location>
        <begin position="436"/>
        <end position="446"/>
    </location>
</feature>
<sequence>MATLQCSYCSLDINDERFLHCGNCGGDVHIKCLRHASTPGDLLGDVFFDFTCAKCMQIQFESPSTSKGLHGGSSVDVDNVVREKFVRQRMPWLLVITMALYNLSIKSKGLSRHGYFHWRTHIVNFIDKNWDYLFDPTIKRRKKWTGSISGALSHNSPKYFTSGQELFDETGWWKLTHANKTPKDIFNLYEQECLKRQQMRQDKRQQDDNYASDNSANEHDSKRPKRHDSDDDLVPTDSCSRTIPYMGRKPKIAKPLNILDDDLLNKQHNTNVLAPPPLDDPVMPLNTVQSSLMDFLAESLASDDLNMFNTLPNIAPEPLVESAGKNDMLPLLEAHNDNANFFDNTSIIKAEPMDLNGHLYSDYNTQVLLNEKLKSFFTNSTFPLYQQQQQHFNNNFLSNPVAGIGKHFQDNMEPVQTENSLQTNSEFSNELDEDNTTTSITNQNPILNEEKQEEQPESGEEDEESDSEEFQPRIVQVTNFQQLTAEKQSCSSLGAASPSKNSGKLIKQELTSDSEFRNSVRSNMADEINEDSSNDDDNVSTTLSACKPSLFTKQPKRQWPWLIDNRPDDMMEEEIQDKTESLNNTDLNLMSEYEEKELLQKLRKIFNLEEKCKIHIPPFIRRFYRKLCIREWKREHGKPIFNLDDYVSNNKQRLGTHMSEKNKIIERYQLISLSSSDVKKSFYARIAGSSQYELFESPYTQRILHPFIYRDRKCCPPFLKLMCELQYKVNGIPPTRAPIDFCYVRPNHIAAVNALLQTVFWPGIDMSECLSYPDFSVVALYKKLVIGCGFLVPDVGFNEAYISFMAVRPGWQRSGIATFMLYHLIQTCMTKDITLHVSATNPAVVLYQKFGFKIEEVILNFYEKYLPFDSKHSRNAFFLRLMR</sequence>
<dbReference type="OMA" id="PRRNWPW"/>
<dbReference type="AlphaFoldDB" id="A0A0L0CFW3"/>
<feature type="region of interest" description="Disordered" evidence="4">
    <location>
        <begin position="197"/>
        <end position="246"/>
    </location>
</feature>
<keyword evidence="2" id="KW-0863">Zinc-finger</keyword>
<comment type="caution">
    <text evidence="6">The sequence shown here is derived from an EMBL/GenBank/DDBJ whole genome shotgun (WGS) entry which is preliminary data.</text>
</comment>